<keyword evidence="1" id="KW-0732">Signal</keyword>
<dbReference type="Proteomes" id="UP000239532">
    <property type="component" value="Unassembled WGS sequence"/>
</dbReference>
<evidence type="ECO:0008006" key="4">
    <source>
        <dbReference type="Google" id="ProtNLM"/>
    </source>
</evidence>
<accession>A0A2S9WUS2</accession>
<dbReference type="Pfam" id="PF20230">
    <property type="entry name" value="DUF6588"/>
    <property type="match status" value="1"/>
</dbReference>
<dbReference type="RefSeq" id="WP_105982985.1">
    <property type="nucleotide sequence ID" value="NZ_MQUC01000003.1"/>
</dbReference>
<feature type="chain" id="PRO_5015429721" description="DUF5723 domain-containing protein" evidence="1">
    <location>
        <begin position="20"/>
        <end position="360"/>
    </location>
</feature>
<organism evidence="2 3">
    <name type="scientific">Nonlabens agnitus</name>
    <dbReference type="NCBI Taxonomy" id="870484"/>
    <lineage>
        <taxon>Bacteria</taxon>
        <taxon>Pseudomonadati</taxon>
        <taxon>Bacteroidota</taxon>
        <taxon>Flavobacteriia</taxon>
        <taxon>Flavobacteriales</taxon>
        <taxon>Flavobacteriaceae</taxon>
        <taxon>Nonlabens</taxon>
    </lineage>
</organism>
<comment type="caution">
    <text evidence="2">The sequence shown here is derived from an EMBL/GenBank/DDBJ whole genome shotgun (WGS) entry which is preliminary data.</text>
</comment>
<evidence type="ECO:0000256" key="1">
    <source>
        <dbReference type="SAM" id="SignalP"/>
    </source>
</evidence>
<feature type="signal peptide" evidence="1">
    <location>
        <begin position="1"/>
        <end position="19"/>
    </location>
</feature>
<keyword evidence="3" id="KW-1185">Reference proteome</keyword>
<dbReference type="AlphaFoldDB" id="A0A2S9WUS2"/>
<protein>
    <recommendedName>
        <fullName evidence="4">DUF5723 domain-containing protein</fullName>
    </recommendedName>
</protein>
<dbReference type="InterPro" id="IPR046495">
    <property type="entry name" value="DUF6588"/>
</dbReference>
<evidence type="ECO:0000313" key="2">
    <source>
        <dbReference type="EMBL" id="PRP67220.1"/>
    </source>
</evidence>
<evidence type="ECO:0000313" key="3">
    <source>
        <dbReference type="Proteomes" id="UP000239532"/>
    </source>
</evidence>
<dbReference type="EMBL" id="MQUC01000003">
    <property type="protein sequence ID" value="PRP67220.1"/>
    <property type="molecule type" value="Genomic_DNA"/>
</dbReference>
<sequence length="360" mass="38295">MKKYIVALTILLTSTYSNAQDGLSEVLAAGLDAATSFTNSYAEPAAKAFSYNLSAGWYDDARALPKGKFNVTLRAQATFSSDDEKSFLLDPAVYEGLIQNSYDNTNSPPANIRVTFGDGSITPRLIATALGENDPSQSLVVISTDRTTGIETSRSVIELPQGLGNAGVDVVPSAFLQAGYGLGAGLELKARFVPKIQIDEAEIAIYGGAVQWQLTEVLDKNDVLPVEVSVLAGYSILDALYDFEDGAVVDGLDQRLETKSGSFTLSLIAGTDFKVLNFYGGLNYNAGTTQTDLLGTYTVRNSGSIFPVSQTFEDPITVKTDVSSMLGTVGTKLTLGFFQVDASYTLGAFDTVNGAIAFKF</sequence>
<reference evidence="2 3" key="1">
    <citation type="submission" date="2016-11" db="EMBL/GenBank/DDBJ databases">
        <title>Trade-off between light-utilization and light-protection in marine flavobacteria.</title>
        <authorList>
            <person name="Kumagai Y."/>
        </authorList>
    </citation>
    <scope>NUCLEOTIDE SEQUENCE [LARGE SCALE GENOMIC DNA]</scope>
    <source>
        <strain evidence="2 3">JCM 17109</strain>
    </source>
</reference>
<gene>
    <name evidence="2" type="ORF">BST86_08960</name>
</gene>
<proteinExistence type="predicted"/>
<dbReference type="OrthoDB" id="9775382at2"/>
<name>A0A2S9WUS2_9FLAO</name>